<name>A0A1M6RMF1_9BACT</name>
<accession>A0A1M6RMF1</accession>
<gene>
    <name evidence="1" type="ORF">SAMN04488087_0901</name>
</gene>
<protein>
    <submittedName>
        <fullName evidence="1">Uncharacterized protein</fullName>
    </submittedName>
</protein>
<dbReference type="Proteomes" id="UP000185812">
    <property type="component" value="Unassembled WGS sequence"/>
</dbReference>
<sequence>MGGLLGWMLAGFGLDGLAQPLPPFRHEPIFGLGPRTIWQGGWGIEVGVDRNRTVRADQWRLEYEVLYGLTVNWATTLVLEQPVDGAPVDVSVRTKYRFFRRDVRGGVYHAAVLGGLVLAEGAGAPEAVLLGLSAAYEGRRWLLFLTGRQRLGQRPVTRYDVALGVRPVRTGYYQPDLVVMAEVNGQLFRDPVDHRMLAAVGLWLTYRNWAFKPGIQWPLYRSRGVEPLRSRWVGSIEVHF</sequence>
<reference evidence="2" key="1">
    <citation type="submission" date="2016-11" db="EMBL/GenBank/DDBJ databases">
        <authorList>
            <person name="Varghese N."/>
            <person name="Submissions S."/>
        </authorList>
    </citation>
    <scope>NUCLEOTIDE SEQUENCE [LARGE SCALE GENOMIC DNA]</scope>
    <source>
        <strain evidence="2">DSM 22212</strain>
    </source>
</reference>
<proteinExistence type="predicted"/>
<dbReference type="STRING" id="633813.SAMN04488087_0901"/>
<organism evidence="1 2">
    <name type="scientific">Rhodothermus profundi</name>
    <dbReference type="NCBI Taxonomy" id="633813"/>
    <lineage>
        <taxon>Bacteria</taxon>
        <taxon>Pseudomonadati</taxon>
        <taxon>Rhodothermota</taxon>
        <taxon>Rhodothermia</taxon>
        <taxon>Rhodothermales</taxon>
        <taxon>Rhodothermaceae</taxon>
        <taxon>Rhodothermus</taxon>
    </lineage>
</organism>
<evidence type="ECO:0000313" key="1">
    <source>
        <dbReference type="EMBL" id="SHK33527.1"/>
    </source>
</evidence>
<keyword evidence="2" id="KW-1185">Reference proteome</keyword>
<dbReference type="AlphaFoldDB" id="A0A1M6RMF1"/>
<dbReference type="EMBL" id="FRAU01000002">
    <property type="protein sequence ID" value="SHK33527.1"/>
    <property type="molecule type" value="Genomic_DNA"/>
</dbReference>
<evidence type="ECO:0000313" key="2">
    <source>
        <dbReference type="Proteomes" id="UP000185812"/>
    </source>
</evidence>